<keyword evidence="4" id="KW-0282">Flagellum</keyword>
<feature type="coiled-coil region" evidence="10">
    <location>
        <begin position="118"/>
        <end position="204"/>
    </location>
</feature>
<comment type="subcellular location">
    <subcellularLocation>
        <location evidence="1">Cytoplasm</location>
        <location evidence="1">Cytoskeleton</location>
        <location evidence="1">Flagellum axoneme</location>
    </subcellularLocation>
</comment>
<keyword evidence="7" id="KW-0966">Cell projection</keyword>
<feature type="region of interest" description="Disordered" evidence="11">
    <location>
        <begin position="1"/>
        <end position="26"/>
    </location>
</feature>
<comment type="function">
    <text evidence="9">Component of the nexin-dynein regulatory complex (N-DRC) a key regulator of ciliary/flagellar motility which maintains the alignment and integrity of the distal axoneme and regulates microtubule sliding in motile axonemes. Plays a critical role in the assembly of N-DRC and also stabilizes the assembly of multiple inner dynein arms and radial spokes. Coassembles with CCDC65/DRC2 to form a central scaffold needed for assembly of the N-DRC and its attachment to the outer doublet microtubules.</text>
</comment>
<evidence type="ECO:0000256" key="2">
    <source>
        <dbReference type="ARBA" id="ARBA00009688"/>
    </source>
</evidence>
<comment type="similarity">
    <text evidence="2">Belongs to the DRC1 family.</text>
</comment>
<name>A0A091H1A8_BUCRH</name>
<evidence type="ECO:0000256" key="11">
    <source>
        <dbReference type="SAM" id="MobiDB-lite"/>
    </source>
</evidence>
<keyword evidence="6" id="KW-0969">Cilium</keyword>
<dbReference type="InterPro" id="IPR039505">
    <property type="entry name" value="DRC1/2_N"/>
</dbReference>
<sequence length="679" mass="79065">REAFGEDVEPKLAEEEEEQRTTHKQIEESRQKLAKLLFDGTQMVTNIQVAADLREMQRRMKEAELKLQRVEKLEEEARSSTSRVEEITSKWALTKEVTVPQELWQLLSQQQQQCAVLLAEKNKLISDLQQELRDKDEQYVQAIKQQSDDIHLLLERMEEQIRLMLKTYRRNLLQMEKAFELERRELLDNNRKKWEEAIQAHNQQELEFLHARVRKVEEFEKQLNQMRVQDEEEYNSVKMQLENDVQVQKGCSVAHEVHLGWDQSVLSFALIQDEENTIIGSQQKRKINRLHSLLNNLRTKLANQEKQFREENQSLAADCEYLRGHYKEVQRRMRHFAVTDAEKFTELWLMNEEEAKELMWKALDADRIIHTQQLGLPWEEPHYWFLNNVGPLGHYREKRTVTKLAAEVLAVGSGEGGKENTEKVEDRLIPLRNISRKTAKRILELISNESDFLIKNTLQSGHVVGRQECTFMKLDSVFAALKINSEDDLYQLVDFFLKYKAQEVALSQLPGGMWLLGRRRWGKAQCPACWPSLQSQASPGGEYVTDPAEDREAGGSGSQRDKLKPPQSSPDSFPSVSIHADDVLKILKAFVQDFDKLREKKGSAKEALQVRDSSKDGEYWEALAHVIPEPTLKLWDALAVALERYYEVLKHRAKLLTEAAILRQQNSELRLLLEEYLSS</sequence>
<evidence type="ECO:0000256" key="9">
    <source>
        <dbReference type="ARBA" id="ARBA00046115"/>
    </source>
</evidence>
<evidence type="ECO:0000256" key="10">
    <source>
        <dbReference type="SAM" id="Coils"/>
    </source>
</evidence>
<evidence type="ECO:0000313" key="14">
    <source>
        <dbReference type="EMBL" id="KFO89606.1"/>
    </source>
</evidence>
<dbReference type="Pfam" id="PF14775">
    <property type="entry name" value="NYD-SP28_assoc"/>
    <property type="match status" value="1"/>
</dbReference>
<dbReference type="GO" id="GO:0003352">
    <property type="term" value="P:regulation of cilium movement"/>
    <property type="evidence" value="ECO:0007669"/>
    <property type="project" value="TreeGrafter"/>
</dbReference>
<keyword evidence="15" id="KW-1185">Reference proteome</keyword>
<evidence type="ECO:0000259" key="12">
    <source>
        <dbReference type="Pfam" id="PF14772"/>
    </source>
</evidence>
<reference evidence="14 15" key="1">
    <citation type="submission" date="2014-04" db="EMBL/GenBank/DDBJ databases">
        <title>Genome evolution of avian class.</title>
        <authorList>
            <person name="Zhang G."/>
            <person name="Li C."/>
        </authorList>
    </citation>
    <scope>NUCLEOTIDE SEQUENCE [LARGE SCALE GENOMIC DNA]</scope>
    <source>
        <strain evidence="14">BGI_N320</strain>
    </source>
</reference>
<evidence type="ECO:0000256" key="7">
    <source>
        <dbReference type="ARBA" id="ARBA00023273"/>
    </source>
</evidence>
<proteinExistence type="inferred from homology"/>
<dbReference type="PANTHER" id="PTHR21625:SF1">
    <property type="entry name" value="DYNEIN REGULATORY COMPLEX PROTEIN 1"/>
    <property type="match status" value="1"/>
</dbReference>
<feature type="coiled-coil region" evidence="10">
    <location>
        <begin position="287"/>
        <end position="314"/>
    </location>
</feature>
<evidence type="ECO:0000256" key="4">
    <source>
        <dbReference type="ARBA" id="ARBA00022846"/>
    </source>
</evidence>
<feature type="region of interest" description="Disordered" evidence="11">
    <location>
        <begin position="534"/>
        <end position="576"/>
    </location>
</feature>
<dbReference type="GO" id="GO:0070286">
    <property type="term" value="P:axonemal dynein complex assembly"/>
    <property type="evidence" value="ECO:0007669"/>
    <property type="project" value="InterPro"/>
</dbReference>
<dbReference type="PANTHER" id="PTHR21625">
    <property type="entry name" value="NYD-SP28 PROTEIN"/>
    <property type="match status" value="1"/>
</dbReference>
<dbReference type="InterPro" id="IPR029440">
    <property type="entry name" value="DRC1_C"/>
</dbReference>
<dbReference type="GO" id="GO:0005858">
    <property type="term" value="C:axonemal dynein complex"/>
    <property type="evidence" value="ECO:0007669"/>
    <property type="project" value="InterPro"/>
</dbReference>
<dbReference type="AlphaFoldDB" id="A0A091H1A8"/>
<evidence type="ECO:0000313" key="15">
    <source>
        <dbReference type="Proteomes" id="UP000054064"/>
    </source>
</evidence>
<dbReference type="GO" id="GO:0060285">
    <property type="term" value="P:cilium-dependent cell motility"/>
    <property type="evidence" value="ECO:0007669"/>
    <property type="project" value="TreeGrafter"/>
</dbReference>
<feature type="domain" description="Dynein regulatory complex protein 1/2 N-terminal" evidence="12">
    <location>
        <begin position="49"/>
        <end position="150"/>
    </location>
</feature>
<dbReference type="InterPro" id="IPR039750">
    <property type="entry name" value="DRC1/DRC2"/>
</dbReference>
<protein>
    <recommendedName>
        <fullName evidence="3">Dynein regulatory complex protein 1</fullName>
    </recommendedName>
    <alternativeName>
        <fullName evidence="8">Coiled-coil domain-containing protein 164</fullName>
    </alternativeName>
</protein>
<dbReference type="Pfam" id="PF14772">
    <property type="entry name" value="NYD-SP28"/>
    <property type="match status" value="1"/>
</dbReference>
<evidence type="ECO:0000259" key="13">
    <source>
        <dbReference type="Pfam" id="PF14775"/>
    </source>
</evidence>
<feature type="non-terminal residue" evidence="14">
    <location>
        <position position="1"/>
    </location>
</feature>
<evidence type="ECO:0000256" key="1">
    <source>
        <dbReference type="ARBA" id="ARBA00004611"/>
    </source>
</evidence>
<feature type="non-terminal residue" evidence="14">
    <location>
        <position position="679"/>
    </location>
</feature>
<evidence type="ECO:0000256" key="6">
    <source>
        <dbReference type="ARBA" id="ARBA00023069"/>
    </source>
</evidence>
<evidence type="ECO:0000256" key="5">
    <source>
        <dbReference type="ARBA" id="ARBA00023054"/>
    </source>
</evidence>
<evidence type="ECO:0000256" key="3">
    <source>
        <dbReference type="ARBA" id="ARBA00013815"/>
    </source>
</evidence>
<feature type="compositionally biased region" description="Basic and acidic residues" evidence="11">
    <location>
        <begin position="548"/>
        <end position="564"/>
    </location>
</feature>
<gene>
    <name evidence="14" type="ORF">N320_01781</name>
</gene>
<dbReference type="Proteomes" id="UP000054064">
    <property type="component" value="Unassembled WGS sequence"/>
</dbReference>
<accession>A0A091H1A8</accession>
<organism evidence="14 15">
    <name type="scientific">Buceros rhinoceros silvestris</name>
    <dbReference type="NCBI Taxonomy" id="175836"/>
    <lineage>
        <taxon>Eukaryota</taxon>
        <taxon>Metazoa</taxon>
        <taxon>Chordata</taxon>
        <taxon>Craniata</taxon>
        <taxon>Vertebrata</taxon>
        <taxon>Euteleostomi</taxon>
        <taxon>Archelosauria</taxon>
        <taxon>Archosauria</taxon>
        <taxon>Dinosauria</taxon>
        <taxon>Saurischia</taxon>
        <taxon>Theropoda</taxon>
        <taxon>Coelurosauria</taxon>
        <taxon>Aves</taxon>
        <taxon>Neognathae</taxon>
        <taxon>Neoaves</taxon>
        <taxon>Telluraves</taxon>
        <taxon>Coraciimorphae</taxon>
        <taxon>Bucerotiformes</taxon>
        <taxon>Bucerotidae</taxon>
        <taxon>Buceros</taxon>
    </lineage>
</organism>
<evidence type="ECO:0000256" key="8">
    <source>
        <dbReference type="ARBA" id="ARBA00031554"/>
    </source>
</evidence>
<keyword evidence="5 10" id="KW-0175">Coiled coil</keyword>
<dbReference type="EMBL" id="KL520933">
    <property type="protein sequence ID" value="KFO89606.1"/>
    <property type="molecule type" value="Genomic_DNA"/>
</dbReference>
<feature type="domain" description="Dynein regulatory complex protein 1 C-terminal" evidence="13">
    <location>
        <begin position="618"/>
        <end position="677"/>
    </location>
</feature>